<dbReference type="PROSITE" id="PS51534">
    <property type="entry name" value="SEFIR"/>
    <property type="match status" value="1"/>
</dbReference>
<dbReference type="PANTHER" id="PTHR34257">
    <property type="entry name" value="ADAPTER PROTEIN CIKS"/>
    <property type="match status" value="1"/>
</dbReference>
<dbReference type="Pfam" id="PF08357">
    <property type="entry name" value="SEFIR"/>
    <property type="match status" value="1"/>
</dbReference>
<dbReference type="GO" id="GO:0006959">
    <property type="term" value="P:humoral immune response"/>
    <property type="evidence" value="ECO:0007669"/>
    <property type="project" value="TreeGrafter"/>
</dbReference>
<dbReference type="SUPFAM" id="SSF52200">
    <property type="entry name" value="Toll/Interleukin receptor TIR domain"/>
    <property type="match status" value="1"/>
</dbReference>
<organism evidence="3">
    <name type="scientific">Candidatus Kentrum sp. LFY</name>
    <dbReference type="NCBI Taxonomy" id="2126342"/>
    <lineage>
        <taxon>Bacteria</taxon>
        <taxon>Pseudomonadati</taxon>
        <taxon>Pseudomonadota</taxon>
        <taxon>Gammaproteobacteria</taxon>
        <taxon>Candidatus Kentrum</taxon>
    </lineage>
</organism>
<dbReference type="InterPro" id="IPR000157">
    <property type="entry name" value="TIR_dom"/>
</dbReference>
<dbReference type="PROSITE" id="PS50104">
    <property type="entry name" value="TIR"/>
    <property type="match status" value="1"/>
</dbReference>
<dbReference type="Gene3D" id="3.40.50.10140">
    <property type="entry name" value="Toll/interleukin-1 receptor homology (TIR) domain"/>
    <property type="match status" value="1"/>
</dbReference>
<accession>A0A450V423</accession>
<evidence type="ECO:0000259" key="2">
    <source>
        <dbReference type="PROSITE" id="PS51534"/>
    </source>
</evidence>
<dbReference type="InterPro" id="IPR053047">
    <property type="entry name" value="E3_ubiq_ligase_TRAF3IP2"/>
</dbReference>
<dbReference type="InterPro" id="IPR013568">
    <property type="entry name" value="SEFIR_dom"/>
</dbReference>
<feature type="domain" description="TIR" evidence="1">
    <location>
        <begin position="3"/>
        <end position="149"/>
    </location>
</feature>
<dbReference type="InterPro" id="IPR035897">
    <property type="entry name" value="Toll_tir_struct_dom_sf"/>
</dbReference>
<protein>
    <submittedName>
        <fullName evidence="3">SEFIR domain-containing protein</fullName>
    </submittedName>
</protein>
<evidence type="ECO:0000259" key="1">
    <source>
        <dbReference type="PROSITE" id="PS50104"/>
    </source>
</evidence>
<proteinExistence type="predicted"/>
<dbReference type="EMBL" id="CAADFF010000149">
    <property type="protein sequence ID" value="VFJ99551.1"/>
    <property type="molecule type" value="Genomic_DNA"/>
</dbReference>
<gene>
    <name evidence="3" type="ORF">BECKLFY1418B_GA0070995_11497</name>
</gene>
<dbReference type="PANTHER" id="PTHR34257:SF2">
    <property type="entry name" value="E3 UBIQUITIN LIGASE TRAF3IP2"/>
    <property type="match status" value="1"/>
</dbReference>
<evidence type="ECO:0000313" key="3">
    <source>
        <dbReference type="EMBL" id="VFJ99551.1"/>
    </source>
</evidence>
<name>A0A450V423_9GAMM</name>
<reference evidence="3" key="1">
    <citation type="submission" date="2019-02" db="EMBL/GenBank/DDBJ databases">
        <authorList>
            <person name="Gruber-Vodicka R. H."/>
            <person name="Seah K. B. B."/>
        </authorList>
    </citation>
    <scope>NUCLEOTIDE SEQUENCE</scope>
    <source>
        <strain evidence="3">BECK_M7</strain>
    </source>
</reference>
<dbReference type="GO" id="GO:0007165">
    <property type="term" value="P:signal transduction"/>
    <property type="evidence" value="ECO:0007669"/>
    <property type="project" value="InterPro"/>
</dbReference>
<dbReference type="AlphaFoldDB" id="A0A450V423"/>
<sequence length="373" mass="42212">MKINIKTFISYSHDSIDHKRMVLGLANQLRKQGIDCALDQYEESPEEGWIEWMEACITESTYVVVVCSKGYSEKLQLKNDVEGKGVRWEGAIIKQEIYNAKGKNPRFIPVIFGEDNKKYIPHALKAVTYYDVLSESGYERLYRRLTKQPAIRKPRLGNVVEFPKQPNKELGSGTNGGFEAASVSQIAKGNNNVQIAGVTGGVALHTHGGLKVSFLPPPGTIGANSLLKQSIKERFNKIGEQREKRFGKRAYSVMYKNFKRDFEIENQVWTVIWDWPEATADAIIAYLDDKYANTIAGRNEAAIARGTMIPGEGHLFAQEKELLTYLGLEISSPEIKEALHRFFGVKSHTKLTKSKHWQWVLYLEAQVRELIGE</sequence>
<feature type="domain" description="SEFIR" evidence="2">
    <location>
        <begin position="4"/>
        <end position="141"/>
    </location>
</feature>